<name>A0ABU3VTQ0_9GAMM</name>
<dbReference type="InterPro" id="IPR023631">
    <property type="entry name" value="Amidase_dom"/>
</dbReference>
<dbReference type="Gene3D" id="3.90.1300.10">
    <property type="entry name" value="Amidase signature (AS) domain"/>
    <property type="match status" value="1"/>
</dbReference>
<evidence type="ECO:0000259" key="2">
    <source>
        <dbReference type="Pfam" id="PF01425"/>
    </source>
</evidence>
<keyword evidence="4" id="KW-1185">Reference proteome</keyword>
<comment type="caution">
    <text evidence="3">The sequence shown here is derived from an EMBL/GenBank/DDBJ whole genome shotgun (WGS) entry which is preliminary data.</text>
</comment>
<dbReference type="EC" id="3.5.1.4" evidence="3"/>
<sequence length="512" mass="54942">MDNAPLHYLPAHELSRQLARGDVTSVALTEALLARIETRNPVINAVVAQNREQTLAAARASDQRRQQGAPLGPLDGLPLTIKDTWEVPGFACTAGAPALQHHRPTQPADAIRRLLDGGAVILGKTNVPLYASDLQSYNRLFGTTNNPYGIGHTSGGSSGGAAAALAAGMTPLEVGSDLAGSIRTPAHFCGVFGHKPSRGLIPLRGHVPGPPGTQSEPDLAVAGPMARNAQDLELLLHALAGPRPEMARSWQLAMAPPTFSTLADCRIGLWLEDARCPISQDLAESYTTLAEQLTGLGSQVGQASHPLLSLDKLLPLYFNLLGSLLSPSLKPAQRRQMLWISRLEKILRHLGPMTTGIGQYGRGVNQPVHQWLIHHEHREQMRSQIESLFQDVDVLLTPITPTAAIPHDQSDPVVRRQITVNGQQRSYMDQFCWIALASLLGLPATSVPIGRTAAGLPFGVQVIAAPGQDLTTIRFAELLEAEGLAGFTPPQAQDNVGGTQRYNRERLDEAAD</sequence>
<dbReference type="SUPFAM" id="SSF75304">
    <property type="entry name" value="Amidase signature (AS) enzymes"/>
    <property type="match status" value="1"/>
</dbReference>
<dbReference type="RefSeq" id="WP_316972555.1">
    <property type="nucleotide sequence ID" value="NZ_JAWIIJ010000002.1"/>
</dbReference>
<evidence type="ECO:0000256" key="1">
    <source>
        <dbReference type="SAM" id="MobiDB-lite"/>
    </source>
</evidence>
<dbReference type="GO" id="GO:0004040">
    <property type="term" value="F:amidase activity"/>
    <property type="evidence" value="ECO:0007669"/>
    <property type="project" value="UniProtKB-EC"/>
</dbReference>
<dbReference type="NCBIfam" id="NF004816">
    <property type="entry name" value="PRK06170.1"/>
    <property type="match status" value="1"/>
</dbReference>
<evidence type="ECO:0000313" key="3">
    <source>
        <dbReference type="EMBL" id="MDV2077653.1"/>
    </source>
</evidence>
<accession>A0ABU3VTQ0</accession>
<protein>
    <submittedName>
        <fullName evidence="3">Amidase</fullName>
        <ecNumber evidence="3">3.5.1.4</ecNumber>
    </submittedName>
</protein>
<dbReference type="PANTHER" id="PTHR43372">
    <property type="entry name" value="FATTY-ACID AMIDE HYDROLASE"/>
    <property type="match status" value="1"/>
</dbReference>
<gene>
    <name evidence="3" type="ORF">RYS15_03120</name>
</gene>
<feature type="domain" description="Amidase" evidence="2">
    <location>
        <begin position="28"/>
        <end position="471"/>
    </location>
</feature>
<dbReference type="EMBL" id="JAWIIJ010000002">
    <property type="protein sequence ID" value="MDV2077653.1"/>
    <property type="molecule type" value="Genomic_DNA"/>
</dbReference>
<keyword evidence="3" id="KW-0378">Hydrolase</keyword>
<dbReference type="PANTHER" id="PTHR43372:SF4">
    <property type="entry name" value="FATTY-ACID AMIDE HYDROLASE 2"/>
    <property type="match status" value="1"/>
</dbReference>
<dbReference type="InterPro" id="IPR052739">
    <property type="entry name" value="FAAH2"/>
</dbReference>
<proteinExistence type="predicted"/>
<feature type="compositionally biased region" description="Polar residues" evidence="1">
    <location>
        <begin position="490"/>
        <end position="501"/>
    </location>
</feature>
<feature type="region of interest" description="Disordered" evidence="1">
    <location>
        <begin position="487"/>
        <end position="512"/>
    </location>
</feature>
<reference evidence="3 4" key="1">
    <citation type="submission" date="2023-10" db="EMBL/GenBank/DDBJ databases">
        <title>Characteristics and mechanism of a salt-tolerant marine origin heterotrophic nitrifying- aerobic denitrifying bacteria Marinobacter xestospongiae HN1.</title>
        <authorList>
            <person name="Qi R."/>
        </authorList>
    </citation>
    <scope>NUCLEOTIDE SEQUENCE [LARGE SCALE GENOMIC DNA]</scope>
    <source>
        <strain evidence="3 4">HN1</strain>
    </source>
</reference>
<feature type="compositionally biased region" description="Basic and acidic residues" evidence="1">
    <location>
        <begin position="502"/>
        <end position="512"/>
    </location>
</feature>
<evidence type="ECO:0000313" key="4">
    <source>
        <dbReference type="Proteomes" id="UP001269819"/>
    </source>
</evidence>
<dbReference type="InterPro" id="IPR036928">
    <property type="entry name" value="AS_sf"/>
</dbReference>
<organism evidence="3 4">
    <name type="scientific">Marinobacter xestospongiae</name>
    <dbReference type="NCBI Taxonomy" id="994319"/>
    <lineage>
        <taxon>Bacteria</taxon>
        <taxon>Pseudomonadati</taxon>
        <taxon>Pseudomonadota</taxon>
        <taxon>Gammaproteobacteria</taxon>
        <taxon>Pseudomonadales</taxon>
        <taxon>Marinobacteraceae</taxon>
        <taxon>Marinobacter</taxon>
    </lineage>
</organism>
<dbReference type="Proteomes" id="UP001269819">
    <property type="component" value="Unassembled WGS sequence"/>
</dbReference>
<dbReference type="Pfam" id="PF01425">
    <property type="entry name" value="Amidase"/>
    <property type="match status" value="1"/>
</dbReference>